<evidence type="ECO:0000256" key="3">
    <source>
        <dbReference type="ARBA" id="ARBA00022764"/>
    </source>
</evidence>
<evidence type="ECO:0000256" key="9">
    <source>
        <dbReference type="PROSITE-ProRule" id="PRU00278"/>
    </source>
</evidence>
<evidence type="ECO:0000256" key="8">
    <source>
        <dbReference type="ARBA" id="ARBA00031484"/>
    </source>
</evidence>
<dbReference type="Gene3D" id="1.10.4030.10">
    <property type="entry name" value="Porin chaperone SurA, peptide-binding domain"/>
    <property type="match status" value="1"/>
</dbReference>
<sequence>MPSAPPPTRPAPSRPAPPRAALAPPNLLASNALAAALAAALAVVLPGQALAQPGPPPGASRAAPPGGSQGGAPGAHNGRPQAGPRGTAAGPAPDMSGANRIVAVVNGDVVSRADVDSRRRLFALNAGLQASPEVLNRLNAQVTRLLVDERLRMQEIQRRRIPVMDEDVADAVADVERRNGLPPGGLVAQIRAAGAEPRVFFDQIRVQIGWARLIRAMLGEQANPSEAEVRDLLASIRARTGQPEYQVSEIFVPLDTPGGEAELRRFVDDIVSQLRSGTPFAVVATQFSQAQTALSGGDLGWVQPSNLDTEVARIVSQMPVGAISNPIRVPGGFQIVGLRQKRLVGRDDATIMSMRQAFWPFSAPLDPQNPTEQQIAVVNRAKAMQNTATCDQVDAANRAAGNVRPSDPGEVRLESINPPPLRQLLAGLPINKASQPIISQDGVMVIAVCSRETRNLAEVTPDQARTQLVRDRAENVSRQLQRDLRRRAQIEMRGS</sequence>
<dbReference type="GO" id="GO:0003755">
    <property type="term" value="F:peptidyl-prolyl cis-trans isomerase activity"/>
    <property type="evidence" value="ECO:0007669"/>
    <property type="project" value="UniProtKB-KW"/>
</dbReference>
<keyword evidence="13" id="KW-1185">Reference proteome</keyword>
<dbReference type="InterPro" id="IPR015391">
    <property type="entry name" value="SurA_N"/>
</dbReference>
<keyword evidence="2" id="KW-0732">Signal</keyword>
<evidence type="ECO:0000313" key="13">
    <source>
        <dbReference type="Proteomes" id="UP001139516"/>
    </source>
</evidence>
<feature type="domain" description="PpiC" evidence="11">
    <location>
        <begin position="242"/>
        <end position="340"/>
    </location>
</feature>
<dbReference type="PROSITE" id="PS50198">
    <property type="entry name" value="PPIC_PPIASE_2"/>
    <property type="match status" value="1"/>
</dbReference>
<dbReference type="InterPro" id="IPR023058">
    <property type="entry name" value="PPIase_PpiC_CS"/>
</dbReference>
<dbReference type="Pfam" id="PF00639">
    <property type="entry name" value="Rotamase"/>
    <property type="match status" value="1"/>
</dbReference>
<evidence type="ECO:0000256" key="2">
    <source>
        <dbReference type="ARBA" id="ARBA00022729"/>
    </source>
</evidence>
<comment type="caution">
    <text evidence="12">The sequence shown here is derived from an EMBL/GenBank/DDBJ whole genome shotgun (WGS) entry which is preliminary data.</text>
</comment>
<gene>
    <name evidence="12" type="ORF">M0638_00410</name>
</gene>
<dbReference type="Pfam" id="PF09312">
    <property type="entry name" value="SurA_N"/>
    <property type="match status" value="1"/>
</dbReference>
<dbReference type="PROSITE" id="PS01096">
    <property type="entry name" value="PPIC_PPIASE_1"/>
    <property type="match status" value="1"/>
</dbReference>
<dbReference type="InterPro" id="IPR000297">
    <property type="entry name" value="PPIase_PpiC"/>
</dbReference>
<organism evidence="12 13">
    <name type="scientific">Roseomonas acroporae</name>
    <dbReference type="NCBI Taxonomy" id="2937791"/>
    <lineage>
        <taxon>Bacteria</taxon>
        <taxon>Pseudomonadati</taxon>
        <taxon>Pseudomonadota</taxon>
        <taxon>Alphaproteobacteria</taxon>
        <taxon>Acetobacterales</taxon>
        <taxon>Roseomonadaceae</taxon>
        <taxon>Roseomonas</taxon>
    </lineage>
</organism>
<feature type="compositionally biased region" description="Low complexity" evidence="10">
    <location>
        <begin position="74"/>
        <end position="93"/>
    </location>
</feature>
<name>A0A9X1Y5Z6_9PROT</name>
<reference evidence="12" key="1">
    <citation type="submission" date="2022-04" db="EMBL/GenBank/DDBJ databases">
        <title>Roseomonas acroporae sp. nov., isolated from coral Acropora digitifera.</title>
        <authorList>
            <person name="Sun H."/>
        </authorList>
    </citation>
    <scope>NUCLEOTIDE SEQUENCE</scope>
    <source>
        <strain evidence="12">NAR14</strain>
    </source>
</reference>
<accession>A0A9X1Y5Z6</accession>
<evidence type="ECO:0000313" key="12">
    <source>
        <dbReference type="EMBL" id="MCK8782840.1"/>
    </source>
</evidence>
<feature type="region of interest" description="Disordered" evidence="10">
    <location>
        <begin position="1"/>
        <end position="23"/>
    </location>
</feature>
<proteinExistence type="predicted"/>
<evidence type="ECO:0000256" key="10">
    <source>
        <dbReference type="SAM" id="MobiDB-lite"/>
    </source>
</evidence>
<keyword evidence="6 9" id="KW-0413">Isomerase</keyword>
<feature type="compositionally biased region" description="Pro residues" evidence="10">
    <location>
        <begin position="1"/>
        <end position="18"/>
    </location>
</feature>
<dbReference type="PANTHER" id="PTHR47637">
    <property type="entry name" value="CHAPERONE SURA"/>
    <property type="match status" value="1"/>
</dbReference>
<dbReference type="Gene3D" id="3.10.50.40">
    <property type="match status" value="1"/>
</dbReference>
<evidence type="ECO:0000256" key="6">
    <source>
        <dbReference type="ARBA" id="ARBA00023235"/>
    </source>
</evidence>
<dbReference type="InterPro" id="IPR046357">
    <property type="entry name" value="PPIase_dom_sf"/>
</dbReference>
<evidence type="ECO:0000259" key="11">
    <source>
        <dbReference type="PROSITE" id="PS50198"/>
    </source>
</evidence>
<feature type="region of interest" description="Disordered" evidence="10">
    <location>
        <begin position="52"/>
        <end position="94"/>
    </location>
</feature>
<dbReference type="InterPro" id="IPR027304">
    <property type="entry name" value="Trigger_fact/SurA_dom_sf"/>
</dbReference>
<dbReference type="PANTHER" id="PTHR47637:SF1">
    <property type="entry name" value="CHAPERONE SURA"/>
    <property type="match status" value="1"/>
</dbReference>
<evidence type="ECO:0000256" key="4">
    <source>
        <dbReference type="ARBA" id="ARBA00023110"/>
    </source>
</evidence>
<dbReference type="EMBL" id="JALPRX010000001">
    <property type="protein sequence ID" value="MCK8782840.1"/>
    <property type="molecule type" value="Genomic_DNA"/>
</dbReference>
<keyword evidence="3" id="KW-0574">Periplasm</keyword>
<dbReference type="InterPro" id="IPR050280">
    <property type="entry name" value="OMP_Chaperone_SurA"/>
</dbReference>
<evidence type="ECO:0000256" key="1">
    <source>
        <dbReference type="ARBA" id="ARBA00018370"/>
    </source>
</evidence>
<keyword evidence="4 9" id="KW-0697">Rotamase</keyword>
<dbReference type="Proteomes" id="UP001139516">
    <property type="component" value="Unassembled WGS sequence"/>
</dbReference>
<protein>
    <recommendedName>
        <fullName evidence="1">Parvulin-like PPIase</fullName>
    </recommendedName>
    <alternativeName>
        <fullName evidence="7">Peptidyl-prolyl cis-trans isomerase plp</fullName>
    </alternativeName>
    <alternativeName>
        <fullName evidence="8">Rotamase plp</fullName>
    </alternativeName>
</protein>
<dbReference type="AlphaFoldDB" id="A0A9X1Y5Z6"/>
<evidence type="ECO:0000256" key="7">
    <source>
        <dbReference type="ARBA" id="ARBA00030642"/>
    </source>
</evidence>
<dbReference type="RefSeq" id="WP_248664957.1">
    <property type="nucleotide sequence ID" value="NZ_JALPRX010000001.1"/>
</dbReference>
<dbReference type="SUPFAM" id="SSF54534">
    <property type="entry name" value="FKBP-like"/>
    <property type="match status" value="1"/>
</dbReference>
<keyword evidence="5" id="KW-0143">Chaperone</keyword>
<dbReference type="SUPFAM" id="SSF109998">
    <property type="entry name" value="Triger factor/SurA peptide-binding domain-like"/>
    <property type="match status" value="1"/>
</dbReference>
<evidence type="ECO:0000256" key="5">
    <source>
        <dbReference type="ARBA" id="ARBA00023186"/>
    </source>
</evidence>